<accession>A0A4C1X255</accession>
<comment type="caution">
    <text evidence="2">The sequence shown here is derived from an EMBL/GenBank/DDBJ whole genome shotgun (WGS) entry which is preliminary data.</text>
</comment>
<evidence type="ECO:0000256" key="1">
    <source>
        <dbReference type="SAM" id="MobiDB-lite"/>
    </source>
</evidence>
<gene>
    <name evidence="2" type="ORF">EVAR_90078_1</name>
</gene>
<sequence length="214" mass="24246">MLAVATGRHATLGYINSLFIVECTVWQWVATLHNAEKTKKRGGENFPGRSLSRNGQLNFKLFRSVNAKVPVSVLRGDTESFLRSADNDKLSRQFKWRCCEEQIFGLRVASSGRRCRRGFSSINVCAQQIFRRKRRHPTNTLSPLSVRFVRELRTVRAFIVAYEIFRHNISHCNPTPSASTRPDKRVGADAPSAARVGPRVPFFFTYGVSISVIE</sequence>
<evidence type="ECO:0000313" key="2">
    <source>
        <dbReference type="EMBL" id="GBP56407.1"/>
    </source>
</evidence>
<protein>
    <submittedName>
        <fullName evidence="2">Uncharacterized protein</fullName>
    </submittedName>
</protein>
<reference evidence="2 3" key="1">
    <citation type="journal article" date="2019" name="Commun. Biol.">
        <title>The bagworm genome reveals a unique fibroin gene that provides high tensile strength.</title>
        <authorList>
            <person name="Kono N."/>
            <person name="Nakamura H."/>
            <person name="Ohtoshi R."/>
            <person name="Tomita M."/>
            <person name="Numata K."/>
            <person name="Arakawa K."/>
        </authorList>
    </citation>
    <scope>NUCLEOTIDE SEQUENCE [LARGE SCALE GENOMIC DNA]</scope>
</reference>
<dbReference type="Proteomes" id="UP000299102">
    <property type="component" value="Unassembled WGS sequence"/>
</dbReference>
<evidence type="ECO:0000313" key="3">
    <source>
        <dbReference type="Proteomes" id="UP000299102"/>
    </source>
</evidence>
<feature type="region of interest" description="Disordered" evidence="1">
    <location>
        <begin position="173"/>
        <end position="192"/>
    </location>
</feature>
<dbReference type="AlphaFoldDB" id="A0A4C1X255"/>
<dbReference type="EMBL" id="BGZK01000692">
    <property type="protein sequence ID" value="GBP56407.1"/>
    <property type="molecule type" value="Genomic_DNA"/>
</dbReference>
<name>A0A4C1X255_EUMVA</name>
<proteinExistence type="predicted"/>
<keyword evidence="3" id="KW-1185">Reference proteome</keyword>
<organism evidence="2 3">
    <name type="scientific">Eumeta variegata</name>
    <name type="common">Bagworm moth</name>
    <name type="synonym">Eumeta japonica</name>
    <dbReference type="NCBI Taxonomy" id="151549"/>
    <lineage>
        <taxon>Eukaryota</taxon>
        <taxon>Metazoa</taxon>
        <taxon>Ecdysozoa</taxon>
        <taxon>Arthropoda</taxon>
        <taxon>Hexapoda</taxon>
        <taxon>Insecta</taxon>
        <taxon>Pterygota</taxon>
        <taxon>Neoptera</taxon>
        <taxon>Endopterygota</taxon>
        <taxon>Lepidoptera</taxon>
        <taxon>Glossata</taxon>
        <taxon>Ditrysia</taxon>
        <taxon>Tineoidea</taxon>
        <taxon>Psychidae</taxon>
        <taxon>Oiketicinae</taxon>
        <taxon>Eumeta</taxon>
    </lineage>
</organism>